<dbReference type="EMBL" id="JBHSAX010000014">
    <property type="protein sequence ID" value="MFC3963475.1"/>
    <property type="molecule type" value="Genomic_DNA"/>
</dbReference>
<protein>
    <submittedName>
        <fullName evidence="3">GAF domain-containing protein</fullName>
    </submittedName>
</protein>
<evidence type="ECO:0000313" key="4">
    <source>
        <dbReference type="Proteomes" id="UP001595696"/>
    </source>
</evidence>
<dbReference type="SUPFAM" id="SSF55781">
    <property type="entry name" value="GAF domain-like"/>
    <property type="match status" value="1"/>
</dbReference>
<comment type="similarity">
    <text evidence="1">Belongs to the free Met sulfoxide reductase family.</text>
</comment>
<accession>A0ABV8DUZ9</accession>
<dbReference type="PANTHER" id="PTHR21021:SF15">
    <property type="entry name" value="FREE METHIONINE-R-SULFOXIDE REDUCTASE"/>
    <property type="match status" value="1"/>
</dbReference>
<comment type="caution">
    <text evidence="3">The sequence shown here is derived from an EMBL/GenBank/DDBJ whole genome shotgun (WGS) entry which is preliminary data.</text>
</comment>
<evidence type="ECO:0000313" key="3">
    <source>
        <dbReference type="EMBL" id="MFC3963475.1"/>
    </source>
</evidence>
<dbReference type="PANTHER" id="PTHR21021">
    <property type="entry name" value="GAF/PUTATIVE CYTOSKELETAL PROTEIN"/>
    <property type="match status" value="1"/>
</dbReference>
<dbReference type="SMART" id="SM00065">
    <property type="entry name" value="GAF"/>
    <property type="match status" value="1"/>
</dbReference>
<gene>
    <name evidence="3" type="ORF">ACFO0B_15910</name>
</gene>
<sequence>MSFDITELSGDRSEQYRQLREQAESLLAGETDRVANSANLAALIFHALPDLNWAGFYFTRGGELVVGPFQGKPACVRIAWGRGVCGTAAATGETQVVADVHAFPGHIACDADSRSEIVVPLRHGGAVVGVLDLDSPKPGRFDEVDRAGLEGLAAVFVETLSD</sequence>
<feature type="domain" description="GAF" evidence="2">
    <location>
        <begin position="32"/>
        <end position="161"/>
    </location>
</feature>
<dbReference type="InterPro" id="IPR003018">
    <property type="entry name" value="GAF"/>
</dbReference>
<dbReference type="RefSeq" id="WP_378613223.1">
    <property type="nucleotide sequence ID" value="NZ_JBHSAX010000014.1"/>
</dbReference>
<dbReference type="InterPro" id="IPR029016">
    <property type="entry name" value="GAF-like_dom_sf"/>
</dbReference>
<evidence type="ECO:0000256" key="1">
    <source>
        <dbReference type="ARBA" id="ARBA00038454"/>
    </source>
</evidence>
<dbReference type="Gene3D" id="3.30.450.40">
    <property type="match status" value="1"/>
</dbReference>
<dbReference type="InterPro" id="IPR000614">
    <property type="entry name" value="FRMsr_CS"/>
</dbReference>
<evidence type="ECO:0000259" key="2">
    <source>
        <dbReference type="SMART" id="SM00065"/>
    </source>
</evidence>
<keyword evidence="4" id="KW-1185">Reference proteome</keyword>
<name>A0ABV8DUZ9_9NOCA</name>
<reference evidence="4" key="1">
    <citation type="journal article" date="2019" name="Int. J. Syst. Evol. Microbiol.">
        <title>The Global Catalogue of Microorganisms (GCM) 10K type strain sequencing project: providing services to taxonomists for standard genome sequencing and annotation.</title>
        <authorList>
            <consortium name="The Broad Institute Genomics Platform"/>
            <consortium name="The Broad Institute Genome Sequencing Center for Infectious Disease"/>
            <person name="Wu L."/>
            <person name="Ma J."/>
        </authorList>
    </citation>
    <scope>NUCLEOTIDE SEQUENCE [LARGE SCALE GENOMIC DNA]</scope>
    <source>
        <strain evidence="4">CGMCC 4.7330</strain>
    </source>
</reference>
<organism evidence="3 4">
    <name type="scientific">Nocardia jiangsuensis</name>
    <dbReference type="NCBI Taxonomy" id="1691563"/>
    <lineage>
        <taxon>Bacteria</taxon>
        <taxon>Bacillati</taxon>
        <taxon>Actinomycetota</taxon>
        <taxon>Actinomycetes</taxon>
        <taxon>Mycobacteriales</taxon>
        <taxon>Nocardiaceae</taxon>
        <taxon>Nocardia</taxon>
    </lineage>
</organism>
<dbReference type="Proteomes" id="UP001595696">
    <property type="component" value="Unassembled WGS sequence"/>
</dbReference>
<dbReference type="Pfam" id="PF13185">
    <property type="entry name" value="GAF_2"/>
    <property type="match status" value="1"/>
</dbReference>
<dbReference type="PROSITE" id="PS01320">
    <property type="entry name" value="UPF0067"/>
    <property type="match status" value="1"/>
</dbReference>
<proteinExistence type="inferred from homology"/>
<dbReference type="InterPro" id="IPR051330">
    <property type="entry name" value="Phosphatase_reg/MetRdx"/>
</dbReference>